<dbReference type="InterPro" id="IPR026507">
    <property type="entry name" value="PIRC1/2"/>
</dbReference>
<gene>
    <name evidence="9" type="primary">LOC109462352</name>
</gene>
<reference evidence="9" key="1">
    <citation type="submission" date="2025-08" db="UniProtKB">
        <authorList>
            <consortium name="RefSeq"/>
        </authorList>
    </citation>
    <scope>IDENTIFICATION</scope>
    <source>
        <tissue evidence="9">Gonad</tissue>
    </source>
</reference>
<protein>
    <submittedName>
        <fullName evidence="9">UPF0691 protein C9orf116-like</fullName>
    </submittedName>
</protein>
<feature type="region of interest" description="Disordered" evidence="7">
    <location>
        <begin position="1"/>
        <end position="35"/>
    </location>
</feature>
<dbReference type="GO" id="GO:0005879">
    <property type="term" value="C:axonemal microtubule"/>
    <property type="evidence" value="ECO:0007669"/>
    <property type="project" value="InterPro"/>
</dbReference>
<dbReference type="GeneID" id="109462352"/>
<dbReference type="RefSeq" id="XP_019614454.1">
    <property type="nucleotide sequence ID" value="XM_019758895.1"/>
</dbReference>
<dbReference type="OrthoDB" id="546383at2759"/>
<dbReference type="PANTHER" id="PTHR20899">
    <property type="entry name" value="PIERCE HOMOLOG"/>
    <property type="match status" value="1"/>
</dbReference>
<keyword evidence="4" id="KW-0206">Cytoskeleton</keyword>
<dbReference type="GO" id="GO:0035082">
    <property type="term" value="P:axoneme assembly"/>
    <property type="evidence" value="ECO:0007669"/>
    <property type="project" value="InterPro"/>
</dbReference>
<evidence type="ECO:0000256" key="7">
    <source>
        <dbReference type="SAM" id="MobiDB-lite"/>
    </source>
</evidence>
<comment type="similarity">
    <text evidence="6">Belongs to the PIERCE1 family.</text>
</comment>
<keyword evidence="3" id="KW-0963">Cytoplasm</keyword>
<evidence type="ECO:0000256" key="5">
    <source>
        <dbReference type="ARBA" id="ARBA00023273"/>
    </source>
</evidence>
<sequence length="151" mass="17095">MPATDQNGVSAPKEEGANNDSIAPPREVDELGIPKGARTSEFYRVHEKLPARFDNPDWFQGYRSKPGPHPQYRTSNGDYGGRNPNVHTMQTQFHGRSQKFSQHLGVCGMYRNHSFNTYVEKSKVNGVDNLITMEEKNNFHRSYNPNGPAML</sequence>
<keyword evidence="5" id="KW-0966">Cell projection</keyword>
<feature type="region of interest" description="Disordered" evidence="7">
    <location>
        <begin position="54"/>
        <end position="85"/>
    </location>
</feature>
<name>A0A6P4XV03_BRABE</name>
<evidence type="ECO:0000313" key="8">
    <source>
        <dbReference type="Proteomes" id="UP000515135"/>
    </source>
</evidence>
<dbReference type="PANTHER" id="PTHR20899:SF1">
    <property type="entry name" value="PIERCER OF MICROTUBULE WALL 1 PROTEIN"/>
    <property type="match status" value="1"/>
</dbReference>
<dbReference type="AlphaFoldDB" id="A0A6P4XV03"/>
<evidence type="ECO:0000256" key="6">
    <source>
        <dbReference type="ARBA" id="ARBA00038014"/>
    </source>
</evidence>
<organism evidence="8 9">
    <name type="scientific">Branchiostoma belcheri</name>
    <name type="common">Amphioxus</name>
    <dbReference type="NCBI Taxonomy" id="7741"/>
    <lineage>
        <taxon>Eukaryota</taxon>
        <taxon>Metazoa</taxon>
        <taxon>Chordata</taxon>
        <taxon>Cephalochordata</taxon>
        <taxon>Leptocardii</taxon>
        <taxon>Amphioxiformes</taxon>
        <taxon>Branchiostomatidae</taxon>
        <taxon>Branchiostoma</taxon>
    </lineage>
</organism>
<keyword evidence="8" id="KW-1185">Reference proteome</keyword>
<dbReference type="Proteomes" id="UP000515135">
    <property type="component" value="Unplaced"/>
</dbReference>
<dbReference type="Pfam" id="PF14892">
    <property type="entry name" value="PIRC1_2"/>
    <property type="match status" value="1"/>
</dbReference>
<evidence type="ECO:0000313" key="9">
    <source>
        <dbReference type="RefSeq" id="XP_019614454.1"/>
    </source>
</evidence>
<evidence type="ECO:0000256" key="4">
    <source>
        <dbReference type="ARBA" id="ARBA00023212"/>
    </source>
</evidence>
<evidence type="ECO:0000256" key="3">
    <source>
        <dbReference type="ARBA" id="ARBA00022490"/>
    </source>
</evidence>
<comment type="subcellular location">
    <subcellularLocation>
        <location evidence="1">Cell projection</location>
        <location evidence="1">Cilium</location>
    </subcellularLocation>
    <subcellularLocation>
        <location evidence="2">Cytoplasm</location>
        <location evidence="2">Cytoskeleton</location>
    </subcellularLocation>
</comment>
<evidence type="ECO:0000256" key="2">
    <source>
        <dbReference type="ARBA" id="ARBA00004245"/>
    </source>
</evidence>
<accession>A0A6P4XV03</accession>
<proteinExistence type="inferred from homology"/>
<dbReference type="KEGG" id="bbel:109462352"/>
<evidence type="ECO:0000256" key="1">
    <source>
        <dbReference type="ARBA" id="ARBA00004138"/>
    </source>
</evidence>